<accession>A0ABN3MD70</accession>
<dbReference type="Proteomes" id="UP001501358">
    <property type="component" value="Unassembled WGS sequence"/>
</dbReference>
<evidence type="ECO:0000256" key="1">
    <source>
        <dbReference type="SAM" id="MobiDB-lite"/>
    </source>
</evidence>
<protein>
    <submittedName>
        <fullName evidence="3">Uncharacterized protein</fullName>
    </submittedName>
</protein>
<evidence type="ECO:0000256" key="2">
    <source>
        <dbReference type="SAM" id="Phobius"/>
    </source>
</evidence>
<gene>
    <name evidence="3" type="ORF">GCM10010406_38210</name>
</gene>
<dbReference type="RefSeq" id="WP_344384408.1">
    <property type="nucleotide sequence ID" value="NZ_BAAATA010000024.1"/>
</dbReference>
<comment type="caution">
    <text evidence="3">The sequence shown here is derived from an EMBL/GenBank/DDBJ whole genome shotgun (WGS) entry which is preliminary data.</text>
</comment>
<dbReference type="EMBL" id="BAAATA010000024">
    <property type="protein sequence ID" value="GAA2498035.1"/>
    <property type="molecule type" value="Genomic_DNA"/>
</dbReference>
<name>A0ABN3MD70_9ACTN</name>
<feature type="compositionally biased region" description="Pro residues" evidence="1">
    <location>
        <begin position="77"/>
        <end position="120"/>
    </location>
</feature>
<feature type="compositionally biased region" description="Basic and acidic residues" evidence="1">
    <location>
        <begin position="47"/>
        <end position="62"/>
    </location>
</feature>
<feature type="region of interest" description="Disordered" evidence="1">
    <location>
        <begin position="1"/>
        <end position="173"/>
    </location>
</feature>
<evidence type="ECO:0000313" key="3">
    <source>
        <dbReference type="EMBL" id="GAA2498035.1"/>
    </source>
</evidence>
<reference evidence="3 4" key="1">
    <citation type="journal article" date="2019" name="Int. J. Syst. Evol. Microbiol.">
        <title>The Global Catalogue of Microorganisms (GCM) 10K type strain sequencing project: providing services to taxonomists for standard genome sequencing and annotation.</title>
        <authorList>
            <consortium name="The Broad Institute Genomics Platform"/>
            <consortium name="The Broad Institute Genome Sequencing Center for Infectious Disease"/>
            <person name="Wu L."/>
            <person name="Ma J."/>
        </authorList>
    </citation>
    <scope>NUCLEOTIDE SEQUENCE [LARGE SCALE GENOMIC DNA]</scope>
    <source>
        <strain evidence="3 4">JCM 6307</strain>
    </source>
</reference>
<feature type="region of interest" description="Disordered" evidence="1">
    <location>
        <begin position="201"/>
        <end position="245"/>
    </location>
</feature>
<sequence length="396" mass="39202">MTGWNNGARAVWDPTADGGAGGWVRPAGPPDGTAGRPFPSRQLPPHDGTHDSGRSEGGRSDDDGTGPGDGDRTGPPRTVPPQERPPMPPHADPTPPSHAAPAPPSCTAPPPYAAPAPPYGRPGAPHGQPLLPGQQSPYGQQFPHGQPGPAGAAHGGPGVPGPDAAPPGRGGPRRWALLAGAALLCAALGVGVVALVSEDDGGGVAASPTADPTEPGGTVTAPGGGTAGPGPSASPSPSPSGPLDAAGQAAALDVLLEESSEDRQKVIDAVGTVSACGSTSSLASARDDLDEAAEHRDDLVARLRRLDVSALEGGRDAVSVLLTAWRHSAAADRAFADWADTAAGGACASGTAPQDADYRRGVTSSGKASAAKEAFVEQWNATAAEHGLEKRSADAL</sequence>
<keyword evidence="2" id="KW-1133">Transmembrane helix</keyword>
<organism evidence="3 4">
    <name type="scientific">Streptomyces thermolineatus</name>
    <dbReference type="NCBI Taxonomy" id="44033"/>
    <lineage>
        <taxon>Bacteria</taxon>
        <taxon>Bacillati</taxon>
        <taxon>Actinomycetota</taxon>
        <taxon>Actinomycetes</taxon>
        <taxon>Kitasatosporales</taxon>
        <taxon>Streptomycetaceae</taxon>
        <taxon>Streptomyces</taxon>
    </lineage>
</organism>
<feature type="compositionally biased region" description="Low complexity" evidence="1">
    <location>
        <begin position="212"/>
        <end position="221"/>
    </location>
</feature>
<keyword evidence="4" id="KW-1185">Reference proteome</keyword>
<keyword evidence="2" id="KW-0812">Transmembrane</keyword>
<evidence type="ECO:0000313" key="4">
    <source>
        <dbReference type="Proteomes" id="UP001501358"/>
    </source>
</evidence>
<proteinExistence type="predicted"/>
<keyword evidence="2" id="KW-0472">Membrane</keyword>
<feature type="transmembrane region" description="Helical" evidence="2">
    <location>
        <begin position="175"/>
        <end position="196"/>
    </location>
</feature>